<name>A0AAP4F037_9FIRM</name>
<feature type="domain" description="Alcohol dehydrogenase iron-type/glycerol dehydrogenase GldA" evidence="2">
    <location>
        <begin position="9"/>
        <end position="178"/>
    </location>
</feature>
<dbReference type="InterPro" id="IPR001670">
    <property type="entry name" value="ADH_Fe/GldA"/>
</dbReference>
<proteinExistence type="predicted"/>
<dbReference type="AlphaFoldDB" id="A0AAP4F037"/>
<accession>A0AAP4F037</accession>
<dbReference type="GO" id="GO:1990002">
    <property type="term" value="F:methylglyoxal reductase (NADPH) (acetol producing) activity"/>
    <property type="evidence" value="ECO:0007669"/>
    <property type="project" value="TreeGrafter"/>
</dbReference>
<evidence type="ECO:0000256" key="1">
    <source>
        <dbReference type="ARBA" id="ARBA00023002"/>
    </source>
</evidence>
<reference evidence="4 5" key="1">
    <citation type="submission" date="2023-05" db="EMBL/GenBank/DDBJ databases">
        <title>[ruminococcus] sp. nov., isolated from a pig farm feces dump.</title>
        <authorList>
            <person name="Chang Y.-H."/>
        </authorList>
    </citation>
    <scope>NUCLEOTIDE SEQUENCE [LARGE SCALE GENOMIC DNA]</scope>
    <source>
        <strain evidence="4 5">YH-rum2234</strain>
    </source>
</reference>
<dbReference type="RefSeq" id="WP_283229769.1">
    <property type="nucleotide sequence ID" value="NZ_JASGBQ010000002.1"/>
</dbReference>
<dbReference type="PANTHER" id="PTHR43633">
    <property type="entry name" value="ALCOHOL DEHYDROGENASE YQHD"/>
    <property type="match status" value="1"/>
</dbReference>
<dbReference type="PANTHER" id="PTHR43633:SF1">
    <property type="entry name" value="ALCOHOL DEHYDROGENASE YQHD"/>
    <property type="match status" value="1"/>
</dbReference>
<dbReference type="GO" id="GO:1990362">
    <property type="term" value="F:butanol dehydrogenase (NAD+) activity"/>
    <property type="evidence" value="ECO:0007669"/>
    <property type="project" value="InterPro"/>
</dbReference>
<dbReference type="Gene3D" id="1.20.1090.10">
    <property type="entry name" value="Dehydroquinate synthase-like - alpha domain"/>
    <property type="match status" value="1"/>
</dbReference>
<gene>
    <name evidence="4" type="ORF">QJ036_02025</name>
</gene>
<dbReference type="InterPro" id="IPR056798">
    <property type="entry name" value="ADH_Fe_C"/>
</dbReference>
<feature type="domain" description="Fe-containing alcohol dehydrogenase-like C-terminal" evidence="3">
    <location>
        <begin position="189"/>
        <end position="360"/>
    </location>
</feature>
<dbReference type="Pfam" id="PF00465">
    <property type="entry name" value="Fe-ADH"/>
    <property type="match status" value="1"/>
</dbReference>
<keyword evidence="5" id="KW-1185">Reference proteome</keyword>
<evidence type="ECO:0000259" key="2">
    <source>
        <dbReference type="Pfam" id="PF00465"/>
    </source>
</evidence>
<comment type="caution">
    <text evidence="4">The sequence shown here is derived from an EMBL/GenBank/DDBJ whole genome shotgun (WGS) entry which is preliminary data.</text>
</comment>
<dbReference type="GO" id="GO:0046872">
    <property type="term" value="F:metal ion binding"/>
    <property type="evidence" value="ECO:0007669"/>
    <property type="project" value="InterPro"/>
</dbReference>
<dbReference type="Pfam" id="PF25137">
    <property type="entry name" value="ADH_Fe_C"/>
    <property type="match status" value="1"/>
</dbReference>
<dbReference type="InterPro" id="IPR044731">
    <property type="entry name" value="BDH-like"/>
</dbReference>
<dbReference type="EC" id="1.1.1.-" evidence="4"/>
<dbReference type="GO" id="GO:0008106">
    <property type="term" value="F:alcohol dehydrogenase (NADP+) activity"/>
    <property type="evidence" value="ECO:0007669"/>
    <property type="project" value="TreeGrafter"/>
</dbReference>
<keyword evidence="1 4" id="KW-0560">Oxidoreductase</keyword>
<evidence type="ECO:0000259" key="3">
    <source>
        <dbReference type="Pfam" id="PF25137"/>
    </source>
</evidence>
<dbReference type="FunFam" id="3.40.50.1970:FF:000003">
    <property type="entry name" value="Alcohol dehydrogenase, iron-containing"/>
    <property type="match status" value="1"/>
</dbReference>
<protein>
    <submittedName>
        <fullName evidence="4">Iron-containing alcohol dehydrogenase</fullName>
        <ecNumber evidence="4">1.1.1.-</ecNumber>
    </submittedName>
</protein>
<sequence length="390" mass="43073">MDNFTFYSPTYFAFGKGTENEAGHYVKRFGGSKVLIHYGGGSVVRSGLLDRVKASLEKEGLGWVELGGVKPNPRSGLVYEGIELCRRENVDFILAVGGGSTIDSSKAIAVGTVYDGDFWDFYQGKAQAEKSLPVGSVLTIAAAGSEGSDGSVITNENGMYKRAYGCELMRPVFAIMNPELTMTLPPYQTASGCTDIMAHVFERYFTNTKHVEITDRLCEGVLKTIIKELPKVLDNPNDYEARANIMWAGTMAHNDVCGVGREQDWASHNLEHELSALYDCAHGAGLAVMFPAWMTYVMHHDVDRFAQFAVRVWGCEMNFENPEETAKEGIARTKEFFRSVGMPTSFEELGAKGEDIPTLLSTLQIEGRTEGHFVELGPKECEEVYRLACR</sequence>
<dbReference type="EMBL" id="JASGBQ010000002">
    <property type="protein sequence ID" value="MDI9241258.1"/>
    <property type="molecule type" value="Genomic_DNA"/>
</dbReference>
<dbReference type="SUPFAM" id="SSF56796">
    <property type="entry name" value="Dehydroquinate synthase-like"/>
    <property type="match status" value="1"/>
</dbReference>
<dbReference type="Proteomes" id="UP001300383">
    <property type="component" value="Unassembled WGS sequence"/>
</dbReference>
<evidence type="ECO:0000313" key="5">
    <source>
        <dbReference type="Proteomes" id="UP001300383"/>
    </source>
</evidence>
<dbReference type="Gene3D" id="3.40.50.1970">
    <property type="match status" value="1"/>
</dbReference>
<dbReference type="CDD" id="cd08187">
    <property type="entry name" value="BDH"/>
    <property type="match status" value="1"/>
</dbReference>
<dbReference type="GO" id="GO:0005829">
    <property type="term" value="C:cytosol"/>
    <property type="evidence" value="ECO:0007669"/>
    <property type="project" value="TreeGrafter"/>
</dbReference>
<organism evidence="4 5">
    <name type="scientific">Fusibacillus kribbianus</name>
    <dbReference type="NCBI Taxonomy" id="3044208"/>
    <lineage>
        <taxon>Bacteria</taxon>
        <taxon>Bacillati</taxon>
        <taxon>Bacillota</taxon>
        <taxon>Clostridia</taxon>
        <taxon>Lachnospirales</taxon>
        <taxon>Lachnospiraceae</taxon>
        <taxon>Fusibacillus</taxon>
    </lineage>
</organism>
<evidence type="ECO:0000313" key="4">
    <source>
        <dbReference type="EMBL" id="MDI9241258.1"/>
    </source>
</evidence>